<feature type="transmembrane region" description="Helical" evidence="1">
    <location>
        <begin position="156"/>
        <end position="180"/>
    </location>
</feature>
<dbReference type="OrthoDB" id="2360056at2"/>
<evidence type="ECO:0000256" key="1">
    <source>
        <dbReference type="SAM" id="Phobius"/>
    </source>
</evidence>
<reference evidence="2" key="1">
    <citation type="journal article" date="2014" name="Int. J. Syst. Evol. Microbiol.">
        <title>Complete genome sequence of Corynebacterium casei LMG S-19264T (=DSM 44701T), isolated from a smear-ripened cheese.</title>
        <authorList>
            <consortium name="US DOE Joint Genome Institute (JGI-PGF)"/>
            <person name="Walter F."/>
            <person name="Albersmeier A."/>
            <person name="Kalinowski J."/>
            <person name="Ruckert C."/>
        </authorList>
    </citation>
    <scope>NUCLEOTIDE SEQUENCE</scope>
    <source>
        <strain evidence="2">CGMCC 1.15533</strain>
    </source>
</reference>
<evidence type="ECO:0000313" key="3">
    <source>
        <dbReference type="Proteomes" id="UP000660801"/>
    </source>
</evidence>
<gene>
    <name evidence="2" type="ORF">GCM10011510_19210</name>
</gene>
<comment type="caution">
    <text evidence="2">The sequence shown here is derived from an EMBL/GenBank/DDBJ whole genome shotgun (WGS) entry which is preliminary data.</text>
</comment>
<dbReference type="AlphaFoldDB" id="A0A917AAD3"/>
<dbReference type="Proteomes" id="UP000660801">
    <property type="component" value="Unassembled WGS sequence"/>
</dbReference>
<keyword evidence="1" id="KW-0812">Transmembrane</keyword>
<feature type="transmembrane region" description="Helical" evidence="1">
    <location>
        <begin position="84"/>
        <end position="108"/>
    </location>
</feature>
<keyword evidence="3" id="KW-1185">Reference proteome</keyword>
<proteinExistence type="predicted"/>
<dbReference type="EMBL" id="BMJN01000055">
    <property type="protein sequence ID" value="GGE38007.1"/>
    <property type="molecule type" value="Genomic_DNA"/>
</dbReference>
<keyword evidence="1" id="KW-1133">Transmembrane helix</keyword>
<evidence type="ECO:0000313" key="2">
    <source>
        <dbReference type="EMBL" id="GGE38007.1"/>
    </source>
</evidence>
<protein>
    <submittedName>
        <fullName evidence="2">Membrane protein</fullName>
    </submittedName>
</protein>
<sequence>MSINLNELTKKNQEFIHTATKQLIHEGKNNQEIEALLETILPTILENQKKGIPARGLFGSPTAWALEQVKPAGAEKAPENESPFLMWVDTSLLILAFFAVVQGLVSLLSSQPEIYGLTTILSSSAVGGLVFYAMYHYVYRFMGQDRSKRPPLWKSFLILTACTLLWILAFSITSLLPAVINPVLPNLGLVLVGVLAFGSRYLLKKKYNIKSTIQSSRIQS</sequence>
<reference evidence="2" key="2">
    <citation type="submission" date="2020-09" db="EMBL/GenBank/DDBJ databases">
        <authorList>
            <person name="Sun Q."/>
            <person name="Zhou Y."/>
        </authorList>
    </citation>
    <scope>NUCLEOTIDE SEQUENCE</scope>
    <source>
        <strain evidence="2">CGMCC 1.15533</strain>
    </source>
</reference>
<dbReference type="InterPro" id="IPR009214">
    <property type="entry name" value="DUF1129"/>
</dbReference>
<accession>A0A917AAD3</accession>
<dbReference type="PIRSF" id="PIRSF033111">
    <property type="entry name" value="UCP033111"/>
    <property type="match status" value="1"/>
</dbReference>
<dbReference type="SUPFAM" id="SSF158560">
    <property type="entry name" value="BH3980-like"/>
    <property type="match status" value="1"/>
</dbReference>
<organism evidence="2 3">
    <name type="scientific">Streptococcus himalayensis</name>
    <dbReference type="NCBI Taxonomy" id="1888195"/>
    <lineage>
        <taxon>Bacteria</taxon>
        <taxon>Bacillati</taxon>
        <taxon>Bacillota</taxon>
        <taxon>Bacilli</taxon>
        <taxon>Lactobacillales</taxon>
        <taxon>Streptococcaceae</taxon>
        <taxon>Streptococcus</taxon>
    </lineage>
</organism>
<dbReference type="RefSeq" id="WP_068990868.1">
    <property type="nucleotide sequence ID" value="NZ_BMJN01000055.1"/>
</dbReference>
<dbReference type="Pfam" id="PF06570">
    <property type="entry name" value="DUF1129"/>
    <property type="match status" value="1"/>
</dbReference>
<feature type="transmembrane region" description="Helical" evidence="1">
    <location>
        <begin position="114"/>
        <end position="135"/>
    </location>
</feature>
<feature type="transmembrane region" description="Helical" evidence="1">
    <location>
        <begin position="186"/>
        <end position="203"/>
    </location>
</feature>
<name>A0A917AAD3_9STRE</name>
<keyword evidence="1" id="KW-0472">Membrane</keyword>